<accession>A0ABR0QC20</accession>
<comment type="caution">
    <text evidence="1">The sequence shown here is derived from an EMBL/GenBank/DDBJ whole genome shotgun (WGS) entry which is preliminary data.</text>
</comment>
<dbReference type="Proteomes" id="UP001358586">
    <property type="component" value="Chromosome 4"/>
</dbReference>
<evidence type="ECO:0008006" key="3">
    <source>
        <dbReference type="Google" id="ProtNLM"/>
    </source>
</evidence>
<evidence type="ECO:0000313" key="1">
    <source>
        <dbReference type="EMBL" id="KAK5836860.1"/>
    </source>
</evidence>
<name>A0ABR0QC20_GOSAR</name>
<evidence type="ECO:0000313" key="2">
    <source>
        <dbReference type="Proteomes" id="UP001358586"/>
    </source>
</evidence>
<reference evidence="1 2" key="1">
    <citation type="submission" date="2023-03" db="EMBL/GenBank/DDBJ databases">
        <title>WGS of Gossypium arboreum.</title>
        <authorList>
            <person name="Yu D."/>
        </authorList>
    </citation>
    <scope>NUCLEOTIDE SEQUENCE [LARGE SCALE GENOMIC DNA]</scope>
    <source>
        <tissue evidence="1">Leaf</tissue>
    </source>
</reference>
<protein>
    <recommendedName>
        <fullName evidence="3">DUF4219 domain-containing protein</fullName>
    </recommendedName>
</protein>
<sequence length="109" mass="12993">MTSTFMSIFLGESQSINRLSYFNDANYSYWKTRMTLFIQANNYAMWDIIMDGPTIPQKKESKIFVPKSNNKWNDEDRKNMQQNAKAMHTLFCALGPDEYSKFFFLFKRQ</sequence>
<dbReference type="EMBL" id="JARKNE010000004">
    <property type="protein sequence ID" value="KAK5836860.1"/>
    <property type="molecule type" value="Genomic_DNA"/>
</dbReference>
<gene>
    <name evidence="1" type="ORF">PVK06_012663</name>
</gene>
<keyword evidence="2" id="KW-1185">Reference proteome</keyword>
<organism evidence="1 2">
    <name type="scientific">Gossypium arboreum</name>
    <name type="common">Tree cotton</name>
    <name type="synonym">Gossypium nanking</name>
    <dbReference type="NCBI Taxonomy" id="29729"/>
    <lineage>
        <taxon>Eukaryota</taxon>
        <taxon>Viridiplantae</taxon>
        <taxon>Streptophyta</taxon>
        <taxon>Embryophyta</taxon>
        <taxon>Tracheophyta</taxon>
        <taxon>Spermatophyta</taxon>
        <taxon>Magnoliopsida</taxon>
        <taxon>eudicotyledons</taxon>
        <taxon>Gunneridae</taxon>
        <taxon>Pentapetalae</taxon>
        <taxon>rosids</taxon>
        <taxon>malvids</taxon>
        <taxon>Malvales</taxon>
        <taxon>Malvaceae</taxon>
        <taxon>Malvoideae</taxon>
        <taxon>Gossypium</taxon>
    </lineage>
</organism>
<proteinExistence type="predicted"/>